<dbReference type="RefSeq" id="WP_161925514.1">
    <property type="nucleotide sequence ID" value="NZ_BJOU01000001.1"/>
</dbReference>
<reference evidence="4" key="1">
    <citation type="submission" date="2019-06" db="EMBL/GenBank/DDBJ databases">
        <title>Gordonia isolated from sludge of a wastewater treatment plant.</title>
        <authorList>
            <person name="Tamura T."/>
            <person name="Aoyama K."/>
            <person name="Kang Y."/>
            <person name="Saito S."/>
            <person name="Akiyama N."/>
            <person name="Yazawa K."/>
            <person name="Gonoi T."/>
            <person name="Mikami Y."/>
        </authorList>
    </citation>
    <scope>NUCLEOTIDE SEQUENCE [LARGE SCALE GENOMIC DNA]</scope>
    <source>
        <strain evidence="4">NBRC 107697</strain>
    </source>
</reference>
<feature type="region of interest" description="Disordered" evidence="1">
    <location>
        <begin position="121"/>
        <end position="214"/>
    </location>
</feature>
<keyword evidence="2" id="KW-0472">Membrane</keyword>
<feature type="compositionally biased region" description="Basic residues" evidence="1">
    <location>
        <begin position="187"/>
        <end position="198"/>
    </location>
</feature>
<sequence length="373" mass="38741">MSALHIAVVDPAGVDDFDWPAFRDRCGDGFTGVVVIDGKSARAILSGMRAAQAPVNLTLPPMQPGGLDDGVGLRRDLLHMIGATSASATAISVYGTATTRDHLNDLKSLPDTTVSFINGSGSVAPAASKPTANKAVSTSGSNADRPNTPRPGARPKSTRPSTPVTVKSNTNYRTTVGPNKGAAAKSGAKRTSGKKRRTTSSSTAKAQASASSSTGLLPPGFSMVLPLSGGLALFSGIVRAITICPFVGMFGADAPHGVASAAFFVAAILLIPMLVRLIDDIFGLYRKLSVYSLFVGGLAALLAPIGFITQWMANHDPGWGAGLPSAFTAPFGWFAAPGQWLASTAPSWLFWIIYVICLLAFWTVSLYTVEDDA</sequence>
<name>A0A7M4BQ17_9ACTN</name>
<keyword evidence="4" id="KW-1185">Reference proteome</keyword>
<dbReference type="EMBL" id="BJOU01000001">
    <property type="protein sequence ID" value="GED95978.1"/>
    <property type="molecule type" value="Genomic_DNA"/>
</dbReference>
<keyword evidence="2" id="KW-1133">Transmembrane helix</keyword>
<accession>A0A7M4BQ17</accession>
<feature type="compositionally biased region" description="Low complexity" evidence="1">
    <location>
        <begin position="199"/>
        <end position="214"/>
    </location>
</feature>
<dbReference type="AlphaFoldDB" id="A0A7M4BQ17"/>
<evidence type="ECO:0000256" key="2">
    <source>
        <dbReference type="SAM" id="Phobius"/>
    </source>
</evidence>
<protein>
    <submittedName>
        <fullName evidence="3">Uncharacterized protein</fullName>
    </submittedName>
</protein>
<evidence type="ECO:0000313" key="4">
    <source>
        <dbReference type="Proteomes" id="UP000444980"/>
    </source>
</evidence>
<evidence type="ECO:0000313" key="3">
    <source>
        <dbReference type="EMBL" id="GED95978.1"/>
    </source>
</evidence>
<feature type="compositionally biased region" description="Polar residues" evidence="1">
    <location>
        <begin position="158"/>
        <end position="177"/>
    </location>
</feature>
<dbReference type="OrthoDB" id="9817680at2"/>
<comment type="caution">
    <text evidence="3">The sequence shown here is derived from an EMBL/GenBank/DDBJ whole genome shotgun (WGS) entry which is preliminary data.</text>
</comment>
<feature type="transmembrane region" description="Helical" evidence="2">
    <location>
        <begin position="258"/>
        <end position="278"/>
    </location>
</feature>
<keyword evidence="2" id="KW-0812">Transmembrane</keyword>
<evidence type="ECO:0000256" key="1">
    <source>
        <dbReference type="SAM" id="MobiDB-lite"/>
    </source>
</evidence>
<feature type="transmembrane region" description="Helical" evidence="2">
    <location>
        <begin position="348"/>
        <end position="369"/>
    </location>
</feature>
<feature type="compositionally biased region" description="Polar residues" evidence="1">
    <location>
        <begin position="130"/>
        <end position="145"/>
    </location>
</feature>
<feature type="transmembrane region" description="Helical" evidence="2">
    <location>
        <begin position="290"/>
        <end position="313"/>
    </location>
</feature>
<dbReference type="Proteomes" id="UP000444980">
    <property type="component" value="Unassembled WGS sequence"/>
</dbReference>
<gene>
    <name evidence="3" type="ORF">nbrc107697_00170</name>
</gene>
<proteinExistence type="predicted"/>
<organism evidence="3 4">
    <name type="scientific">Gordonia crocea</name>
    <dbReference type="NCBI Taxonomy" id="589162"/>
    <lineage>
        <taxon>Bacteria</taxon>
        <taxon>Bacillati</taxon>
        <taxon>Actinomycetota</taxon>
        <taxon>Actinomycetes</taxon>
        <taxon>Mycobacteriales</taxon>
        <taxon>Gordoniaceae</taxon>
        <taxon>Gordonia</taxon>
    </lineage>
</organism>